<keyword evidence="1" id="KW-0812">Transmembrane</keyword>
<dbReference type="SUPFAM" id="SSF55961">
    <property type="entry name" value="Bet v1-like"/>
    <property type="match status" value="1"/>
</dbReference>
<dbReference type="AlphaFoldDB" id="A0AAV6LEP7"/>
<evidence type="ECO:0000313" key="3">
    <source>
        <dbReference type="EMBL" id="KAG5563590.1"/>
    </source>
</evidence>
<dbReference type="EMBL" id="JACTNZ010000002">
    <property type="protein sequence ID" value="KAG5563590.1"/>
    <property type="molecule type" value="Genomic_DNA"/>
</dbReference>
<name>A0AAV6LEP7_9ERIC</name>
<dbReference type="InterPro" id="IPR023393">
    <property type="entry name" value="START-like_dom_sf"/>
</dbReference>
<dbReference type="PANTHER" id="PTHR19308:SF58">
    <property type="entry name" value="POLYKETIDE CYCLASE_DEHYDRASE AND LIPID TRANSPORT SUPERFAMILY PROTEIN"/>
    <property type="match status" value="1"/>
</dbReference>
<dbReference type="GO" id="GO:0008289">
    <property type="term" value="F:lipid binding"/>
    <property type="evidence" value="ECO:0007669"/>
    <property type="project" value="InterPro"/>
</dbReference>
<proteinExistence type="predicted"/>
<dbReference type="Proteomes" id="UP000823749">
    <property type="component" value="Chromosome 2"/>
</dbReference>
<dbReference type="PANTHER" id="PTHR19308">
    <property type="entry name" value="PHOSPHATIDYLCHOLINE TRANSFER PROTEIN"/>
    <property type="match status" value="1"/>
</dbReference>
<evidence type="ECO:0000313" key="4">
    <source>
        <dbReference type="Proteomes" id="UP000823749"/>
    </source>
</evidence>
<dbReference type="GO" id="GO:0005737">
    <property type="term" value="C:cytoplasm"/>
    <property type="evidence" value="ECO:0007669"/>
    <property type="project" value="UniProtKB-ARBA"/>
</dbReference>
<feature type="transmembrane region" description="Helical" evidence="1">
    <location>
        <begin position="44"/>
        <end position="65"/>
    </location>
</feature>
<evidence type="ECO:0000259" key="2">
    <source>
        <dbReference type="PROSITE" id="PS50848"/>
    </source>
</evidence>
<feature type="domain" description="START" evidence="2">
    <location>
        <begin position="175"/>
        <end position="255"/>
    </location>
</feature>
<dbReference type="InterPro" id="IPR051213">
    <property type="entry name" value="START_lipid_transfer"/>
</dbReference>
<keyword evidence="4" id="KW-1185">Reference proteome</keyword>
<gene>
    <name evidence="3" type="ORF">RHGRI_006136</name>
</gene>
<sequence length="483" mass="53871">MVYAVGRLLSNLERASENAYDMALVSAFFEILQRPTIWDVLTELMFFMAPLWVATIVGVVVGWAWKPKWVNLSTDSLDSSSRSKNGSSLTEWPASFSCLIPSSLTIPSLDSLKLLLTSCISWLPINGLEEGNSTLSPSTTFDCSSSKPEKAETAVVGKDDLEHLCRIVEEKDGGPAWIQMMDRSTPAMSYRAWRRDSENGPPQYRSSTIFEDATTEMVRDFFWDDEFRMKWDDMLTHAEILEECPNTGTLVVQWVRKVRRASISFSHGSSHAFFPSFVAIGSTLSAVGFGNQDDHITVLQREYRTPLYPGATNQGVLICIIQVGIYEQLFVLVYFSVESKRGDGQLTACEVLLFHHEDMGIPWEIAKLGIRQGMWGAVKKIEPGLRAYQRERESGAPLSRCAFMARINTKISADYLDSLESTRSSSSEVETLNSSEEKPRRNIPKLLVIGGAIALACSLDRGLLTKAVIFGVARRFGNIGKKL</sequence>
<comment type="caution">
    <text evidence="3">The sequence shown here is derived from an EMBL/GenBank/DDBJ whole genome shotgun (WGS) entry which is preliminary data.</text>
</comment>
<evidence type="ECO:0000256" key="1">
    <source>
        <dbReference type="SAM" id="Phobius"/>
    </source>
</evidence>
<dbReference type="InterPro" id="IPR002913">
    <property type="entry name" value="START_lipid-bd_dom"/>
</dbReference>
<accession>A0AAV6LEP7</accession>
<keyword evidence="1" id="KW-0472">Membrane</keyword>
<reference evidence="3" key="1">
    <citation type="submission" date="2020-08" db="EMBL/GenBank/DDBJ databases">
        <title>Plant Genome Project.</title>
        <authorList>
            <person name="Zhang R.-G."/>
        </authorList>
    </citation>
    <scope>NUCLEOTIDE SEQUENCE</scope>
    <source>
        <strain evidence="3">WSP0</strain>
        <tissue evidence="3">Leaf</tissue>
    </source>
</reference>
<organism evidence="3 4">
    <name type="scientific">Rhododendron griersonianum</name>
    <dbReference type="NCBI Taxonomy" id="479676"/>
    <lineage>
        <taxon>Eukaryota</taxon>
        <taxon>Viridiplantae</taxon>
        <taxon>Streptophyta</taxon>
        <taxon>Embryophyta</taxon>
        <taxon>Tracheophyta</taxon>
        <taxon>Spermatophyta</taxon>
        <taxon>Magnoliopsida</taxon>
        <taxon>eudicotyledons</taxon>
        <taxon>Gunneridae</taxon>
        <taxon>Pentapetalae</taxon>
        <taxon>asterids</taxon>
        <taxon>Ericales</taxon>
        <taxon>Ericaceae</taxon>
        <taxon>Ericoideae</taxon>
        <taxon>Rhodoreae</taxon>
        <taxon>Rhododendron</taxon>
    </lineage>
</organism>
<dbReference type="PROSITE" id="PS50848">
    <property type="entry name" value="START"/>
    <property type="match status" value="1"/>
</dbReference>
<keyword evidence="1" id="KW-1133">Transmembrane helix</keyword>
<protein>
    <recommendedName>
        <fullName evidence="2">START domain-containing protein</fullName>
    </recommendedName>
</protein>
<dbReference type="Gene3D" id="3.30.530.20">
    <property type="match status" value="1"/>
</dbReference>